<dbReference type="InterPro" id="IPR001648">
    <property type="entry name" value="Ribosomal_bS18"/>
</dbReference>
<dbReference type="EMBL" id="MFZM01000016">
    <property type="protein sequence ID" value="OGK23833.1"/>
    <property type="molecule type" value="Genomic_DNA"/>
</dbReference>
<dbReference type="GO" id="GO:0005840">
    <property type="term" value="C:ribosome"/>
    <property type="evidence" value="ECO:0007669"/>
    <property type="project" value="UniProtKB-KW"/>
</dbReference>
<evidence type="ECO:0000256" key="5">
    <source>
        <dbReference type="RuleBase" id="RU003910"/>
    </source>
</evidence>
<gene>
    <name evidence="4" type="primary">rpsR</name>
    <name evidence="6" type="ORF">A3C24_01535</name>
</gene>
<dbReference type="PANTHER" id="PTHR13479:SF40">
    <property type="entry name" value="SMALL RIBOSOMAL SUBUNIT PROTEIN BS18M"/>
    <property type="match status" value="1"/>
</dbReference>
<sequence length="79" mass="9314">MTNKNKDYFDTYKTKPSFKDSETLKRFLTPRGKILSTEKSGLSAKNQRKLSKQIKYARYLGLLPYTSYQSEKLQQNLKK</sequence>
<dbReference type="GO" id="GO:0070181">
    <property type="term" value="F:small ribosomal subunit rRNA binding"/>
    <property type="evidence" value="ECO:0007669"/>
    <property type="project" value="TreeGrafter"/>
</dbReference>
<evidence type="ECO:0000313" key="6">
    <source>
        <dbReference type="EMBL" id="OGK23833.1"/>
    </source>
</evidence>
<comment type="function">
    <text evidence="4">Binds as a heterodimer with protein bS6 to the central domain of the 16S rRNA, where it helps stabilize the platform of the 30S subunit.</text>
</comment>
<evidence type="ECO:0000256" key="2">
    <source>
        <dbReference type="ARBA" id="ARBA00022980"/>
    </source>
</evidence>
<keyword evidence="2 4" id="KW-0689">Ribosomal protein</keyword>
<dbReference type="NCBIfam" id="TIGR00165">
    <property type="entry name" value="S18"/>
    <property type="match status" value="1"/>
</dbReference>
<protein>
    <recommendedName>
        <fullName evidence="4">Small ribosomal subunit protein bS18</fullName>
    </recommendedName>
</protein>
<comment type="caution">
    <text evidence="6">The sequence shown here is derived from an EMBL/GenBank/DDBJ whole genome shotgun (WGS) entry which is preliminary data.</text>
</comment>
<dbReference type="PRINTS" id="PR00974">
    <property type="entry name" value="RIBOSOMALS18"/>
</dbReference>
<dbReference type="InterPro" id="IPR036870">
    <property type="entry name" value="Ribosomal_bS18_sf"/>
</dbReference>
<evidence type="ECO:0000256" key="3">
    <source>
        <dbReference type="ARBA" id="ARBA00023274"/>
    </source>
</evidence>
<dbReference type="GO" id="GO:1990904">
    <property type="term" value="C:ribonucleoprotein complex"/>
    <property type="evidence" value="ECO:0007669"/>
    <property type="project" value="UniProtKB-KW"/>
</dbReference>
<reference evidence="6 7" key="1">
    <citation type="journal article" date="2016" name="Nat. Commun.">
        <title>Thousands of microbial genomes shed light on interconnected biogeochemical processes in an aquifer system.</title>
        <authorList>
            <person name="Anantharaman K."/>
            <person name="Brown C.T."/>
            <person name="Hug L.A."/>
            <person name="Sharon I."/>
            <person name="Castelle C.J."/>
            <person name="Probst A.J."/>
            <person name="Thomas B.C."/>
            <person name="Singh A."/>
            <person name="Wilkins M.J."/>
            <person name="Karaoz U."/>
            <person name="Brodie E.L."/>
            <person name="Williams K.H."/>
            <person name="Hubbard S.S."/>
            <person name="Banfield J.F."/>
        </authorList>
    </citation>
    <scope>NUCLEOTIDE SEQUENCE [LARGE SCALE GENOMIC DNA]</scope>
</reference>
<evidence type="ECO:0000256" key="4">
    <source>
        <dbReference type="HAMAP-Rule" id="MF_00270"/>
    </source>
</evidence>
<evidence type="ECO:0000256" key="1">
    <source>
        <dbReference type="ARBA" id="ARBA00005589"/>
    </source>
</evidence>
<dbReference type="PANTHER" id="PTHR13479">
    <property type="entry name" value="30S RIBOSOMAL PROTEIN S18"/>
    <property type="match status" value="1"/>
</dbReference>
<dbReference type="HAMAP" id="MF_00270">
    <property type="entry name" value="Ribosomal_bS18"/>
    <property type="match status" value="1"/>
</dbReference>
<comment type="similarity">
    <text evidence="1 4 5">Belongs to the bacterial ribosomal protein bS18 family.</text>
</comment>
<keyword evidence="4" id="KW-0699">rRNA-binding</keyword>
<dbReference type="GO" id="GO:0003735">
    <property type="term" value="F:structural constituent of ribosome"/>
    <property type="evidence" value="ECO:0007669"/>
    <property type="project" value="InterPro"/>
</dbReference>
<dbReference type="Pfam" id="PF01084">
    <property type="entry name" value="Ribosomal_S18"/>
    <property type="match status" value="1"/>
</dbReference>
<name>A0A1F7GY98_9BACT</name>
<dbReference type="Proteomes" id="UP000177159">
    <property type="component" value="Unassembled WGS sequence"/>
</dbReference>
<dbReference type="SUPFAM" id="SSF46911">
    <property type="entry name" value="Ribosomal protein S18"/>
    <property type="match status" value="1"/>
</dbReference>
<keyword evidence="3 4" id="KW-0687">Ribonucleoprotein</keyword>
<dbReference type="Gene3D" id="4.10.640.10">
    <property type="entry name" value="Ribosomal protein S18"/>
    <property type="match status" value="1"/>
</dbReference>
<keyword evidence="4" id="KW-0694">RNA-binding</keyword>
<dbReference type="AlphaFoldDB" id="A0A1F7GY98"/>
<proteinExistence type="inferred from homology"/>
<dbReference type="GO" id="GO:0006412">
    <property type="term" value="P:translation"/>
    <property type="evidence" value="ECO:0007669"/>
    <property type="project" value="UniProtKB-UniRule"/>
</dbReference>
<accession>A0A1F7GY98</accession>
<comment type="subunit">
    <text evidence="4">Part of the 30S ribosomal subunit. Forms a tight heterodimer with protein bS6.</text>
</comment>
<evidence type="ECO:0000313" key="7">
    <source>
        <dbReference type="Proteomes" id="UP000177159"/>
    </source>
</evidence>
<organism evidence="6 7">
    <name type="scientific">Candidatus Roizmanbacteria bacterium RIFCSPHIGHO2_02_FULL_37_24</name>
    <dbReference type="NCBI Taxonomy" id="1802037"/>
    <lineage>
        <taxon>Bacteria</taxon>
        <taxon>Candidatus Roizmaniibacteriota</taxon>
    </lineage>
</organism>